<feature type="compositionally biased region" description="Basic and acidic residues" evidence="1">
    <location>
        <begin position="19"/>
        <end position="42"/>
    </location>
</feature>
<dbReference type="Proteomes" id="UP000319716">
    <property type="component" value="Unassembled WGS sequence"/>
</dbReference>
<gene>
    <name evidence="2" type="ORF">NBRC111894_4569</name>
</gene>
<name>A0A4Y1ZIT7_9BACL</name>
<feature type="region of interest" description="Disordered" evidence="1">
    <location>
        <begin position="14"/>
        <end position="42"/>
    </location>
</feature>
<evidence type="ECO:0000313" key="3">
    <source>
        <dbReference type="Proteomes" id="UP000319716"/>
    </source>
</evidence>
<organism evidence="2 3">
    <name type="scientific">Sporolactobacillus inulinus</name>
    <dbReference type="NCBI Taxonomy" id="2078"/>
    <lineage>
        <taxon>Bacteria</taxon>
        <taxon>Bacillati</taxon>
        <taxon>Bacillota</taxon>
        <taxon>Bacilli</taxon>
        <taxon>Bacillales</taxon>
        <taxon>Sporolactobacillaceae</taxon>
        <taxon>Sporolactobacillus</taxon>
    </lineage>
</organism>
<evidence type="ECO:0000313" key="2">
    <source>
        <dbReference type="EMBL" id="GAY79015.1"/>
    </source>
</evidence>
<accession>A0A4Y1ZIT7</accession>
<dbReference type="EMBL" id="BEXB01000078">
    <property type="protein sequence ID" value="GAY79015.1"/>
    <property type="molecule type" value="Genomic_DNA"/>
</dbReference>
<comment type="caution">
    <text evidence="2">The sequence shown here is derived from an EMBL/GenBank/DDBJ whole genome shotgun (WGS) entry which is preliminary data.</text>
</comment>
<evidence type="ECO:0000256" key="1">
    <source>
        <dbReference type="SAM" id="MobiDB-lite"/>
    </source>
</evidence>
<dbReference type="AlphaFoldDB" id="A0A4Y1ZIT7"/>
<proteinExistence type="predicted"/>
<reference evidence="2 3" key="1">
    <citation type="submission" date="2017-11" db="EMBL/GenBank/DDBJ databases">
        <title>Draft Genome Sequence of Sporolactobacillus inulinus NBRC 111894 Isolated from Koso, a Japanese Sugar-Vegetable Fermented Beverage.</title>
        <authorList>
            <person name="Chiou T.Y."/>
            <person name="Oshima K."/>
            <person name="Suda W."/>
            <person name="Hattori M."/>
            <person name="Takahashi T."/>
        </authorList>
    </citation>
    <scope>NUCLEOTIDE SEQUENCE [LARGE SCALE GENOMIC DNA]</scope>
    <source>
        <strain evidence="2 3">NBRC111894</strain>
    </source>
</reference>
<sequence>MLVVYFHVAEQEMPTDVDNSSKHMYNDKDRFEADKPLKEKCN</sequence>
<protein>
    <submittedName>
        <fullName evidence="2">Uncharacterized protein</fullName>
    </submittedName>
</protein>